<dbReference type="Pfam" id="PF02142">
    <property type="entry name" value="MGS"/>
    <property type="match status" value="1"/>
</dbReference>
<dbReference type="InterPro" id="IPR016185">
    <property type="entry name" value="PreATP-grasp_dom_sf"/>
</dbReference>
<feature type="domain" description="MGS-like" evidence="10">
    <location>
        <begin position="1415"/>
        <end position="1565"/>
    </location>
</feature>
<dbReference type="OrthoDB" id="1924069at2759"/>
<dbReference type="InterPro" id="IPR035686">
    <property type="entry name" value="CPSase_GATase1"/>
</dbReference>
<name>A0A7J6P9I0_PEROL</name>
<dbReference type="SUPFAM" id="SSF48108">
    <property type="entry name" value="Carbamoyl phosphate synthetase, large subunit connection domain"/>
    <property type="match status" value="2"/>
</dbReference>
<dbReference type="InterPro" id="IPR036897">
    <property type="entry name" value="CarbamoylP_synth_lsu_oligo_sf"/>
</dbReference>
<dbReference type="PROSITE" id="PS51855">
    <property type="entry name" value="MGS"/>
    <property type="match status" value="1"/>
</dbReference>
<dbReference type="InterPro" id="IPR005479">
    <property type="entry name" value="CPAse_ATP-bd"/>
</dbReference>
<accession>A0A7J6P9I0</accession>
<dbReference type="GO" id="GO:0005524">
    <property type="term" value="F:ATP binding"/>
    <property type="evidence" value="ECO:0007669"/>
    <property type="project" value="UniProtKB-UniRule"/>
</dbReference>
<dbReference type="EMBL" id="JABANP010000054">
    <property type="protein sequence ID" value="KAF4692833.1"/>
    <property type="molecule type" value="Genomic_DNA"/>
</dbReference>
<dbReference type="PANTHER" id="PTHR11405">
    <property type="entry name" value="CARBAMOYLTRANSFERASE FAMILY MEMBER"/>
    <property type="match status" value="1"/>
</dbReference>
<evidence type="ECO:0000259" key="9">
    <source>
        <dbReference type="PROSITE" id="PS50975"/>
    </source>
</evidence>
<feature type="region of interest" description="Disordered" evidence="8">
    <location>
        <begin position="1"/>
        <end position="28"/>
    </location>
</feature>
<dbReference type="PANTHER" id="PTHR11405:SF5">
    <property type="entry name" value="CAD PROTEIN"/>
    <property type="match status" value="1"/>
</dbReference>
<keyword evidence="3" id="KW-0677">Repeat</keyword>
<evidence type="ECO:0000313" key="11">
    <source>
        <dbReference type="EMBL" id="KAF4692833.1"/>
    </source>
</evidence>
<dbReference type="PROSITE" id="PS50975">
    <property type="entry name" value="ATP_GRASP"/>
    <property type="match status" value="2"/>
</dbReference>
<comment type="catalytic activity">
    <reaction evidence="6">
        <text>hydrogencarbonate + NH4(+) + 2 ATP = carbamoyl phosphate + 2 ADP + phosphate + 2 H(+)</text>
        <dbReference type="Rhea" id="RHEA:18029"/>
        <dbReference type="ChEBI" id="CHEBI:15378"/>
        <dbReference type="ChEBI" id="CHEBI:17544"/>
        <dbReference type="ChEBI" id="CHEBI:28938"/>
        <dbReference type="ChEBI" id="CHEBI:30616"/>
        <dbReference type="ChEBI" id="CHEBI:43474"/>
        <dbReference type="ChEBI" id="CHEBI:58228"/>
        <dbReference type="ChEBI" id="CHEBI:456216"/>
        <dbReference type="EC" id="6.3.4.16"/>
    </reaction>
</comment>
<dbReference type="GO" id="GO:0046872">
    <property type="term" value="F:metal ion binding"/>
    <property type="evidence" value="ECO:0007669"/>
    <property type="project" value="UniProtKB-KW"/>
</dbReference>
<dbReference type="Gene3D" id="1.10.1030.10">
    <property type="entry name" value="Carbamoyl-phosphate synthetase, large subunit oligomerisation domain"/>
    <property type="match status" value="1"/>
</dbReference>
<reference evidence="11 12" key="1">
    <citation type="submission" date="2020-04" db="EMBL/GenBank/DDBJ databases">
        <title>Perkinsus olseni comparative genomics.</title>
        <authorList>
            <person name="Bogema D.R."/>
        </authorList>
    </citation>
    <scope>NUCLEOTIDE SEQUENCE [LARGE SCALE GENOMIC DNA]</scope>
    <source>
        <strain evidence="11">00978-12</strain>
    </source>
</reference>
<gene>
    <name evidence="11" type="ORF">FOZ60_012527</name>
</gene>
<dbReference type="FunFam" id="3.30.470.20:FF:000001">
    <property type="entry name" value="Carbamoyl-phosphate synthase large chain"/>
    <property type="match status" value="1"/>
</dbReference>
<dbReference type="SMART" id="SM01097">
    <property type="entry name" value="CPSase_sm_chain"/>
    <property type="match status" value="1"/>
</dbReference>
<feature type="domain" description="ATP-grasp" evidence="9">
    <location>
        <begin position="493"/>
        <end position="684"/>
    </location>
</feature>
<dbReference type="SUPFAM" id="SSF56059">
    <property type="entry name" value="Glutathione synthetase ATP-binding domain-like"/>
    <property type="match status" value="2"/>
</dbReference>
<dbReference type="SUPFAM" id="SSF52317">
    <property type="entry name" value="Class I glutamine amidotransferase-like"/>
    <property type="match status" value="1"/>
</dbReference>
<dbReference type="NCBIfam" id="NF003671">
    <property type="entry name" value="PRK05294.1"/>
    <property type="match status" value="1"/>
</dbReference>
<dbReference type="Gene3D" id="3.30.1490.20">
    <property type="entry name" value="ATP-grasp fold, A domain"/>
    <property type="match status" value="1"/>
</dbReference>
<dbReference type="FunFam" id="3.50.30.20:FF:000002">
    <property type="entry name" value="Carbamoyl-phosphate synthase 1, mitochondrial"/>
    <property type="match status" value="1"/>
</dbReference>
<evidence type="ECO:0000256" key="5">
    <source>
        <dbReference type="ARBA" id="ARBA00022840"/>
    </source>
</evidence>
<dbReference type="InterPro" id="IPR011607">
    <property type="entry name" value="MGS-like_dom"/>
</dbReference>
<dbReference type="GO" id="GO:0004087">
    <property type="term" value="F:carbamoyl-phosphate synthase (ammonia) activity"/>
    <property type="evidence" value="ECO:0007669"/>
    <property type="project" value="UniProtKB-EC"/>
</dbReference>
<dbReference type="SUPFAM" id="SSF52021">
    <property type="entry name" value="Carbamoyl phosphate synthetase, small subunit N-terminal domain"/>
    <property type="match status" value="1"/>
</dbReference>
<keyword evidence="5 7" id="KW-0067">ATP-binding</keyword>
<keyword evidence="4 7" id="KW-0547">Nucleotide-binding</keyword>
<comment type="caution">
    <text evidence="11">The sequence shown here is derived from an EMBL/GenBank/DDBJ whole genome shotgun (WGS) entry which is preliminary data.</text>
</comment>
<protein>
    <submittedName>
        <fullName evidence="11">Uncharacterized protein</fullName>
    </submittedName>
</protein>
<dbReference type="GO" id="GO:0006541">
    <property type="term" value="P:glutamine metabolic process"/>
    <property type="evidence" value="ECO:0007669"/>
    <property type="project" value="TreeGrafter"/>
</dbReference>
<dbReference type="CDD" id="cd01744">
    <property type="entry name" value="GATase1_CPSase"/>
    <property type="match status" value="1"/>
</dbReference>
<dbReference type="InterPro" id="IPR058047">
    <property type="entry name" value="CPSase_preATP-grasp"/>
</dbReference>
<evidence type="ECO:0000256" key="1">
    <source>
        <dbReference type="ARBA" id="ARBA00022598"/>
    </source>
</evidence>
<dbReference type="InterPro" id="IPR002474">
    <property type="entry name" value="CarbamoylP_synth_ssu_N"/>
</dbReference>
<dbReference type="NCBIfam" id="NF009475">
    <property type="entry name" value="PRK12838.1"/>
    <property type="match status" value="1"/>
</dbReference>
<evidence type="ECO:0000256" key="7">
    <source>
        <dbReference type="PROSITE-ProRule" id="PRU00409"/>
    </source>
</evidence>
<evidence type="ECO:0000256" key="6">
    <source>
        <dbReference type="ARBA" id="ARBA00047359"/>
    </source>
</evidence>
<dbReference type="Gene3D" id="3.40.50.1380">
    <property type="entry name" value="Methylglyoxal synthase-like domain"/>
    <property type="match status" value="1"/>
</dbReference>
<dbReference type="PRINTS" id="PR00098">
    <property type="entry name" value="CPSASE"/>
</dbReference>
<dbReference type="FunFam" id="3.40.50.20:FF:000001">
    <property type="entry name" value="Carbamoyl-phosphate synthase large chain"/>
    <property type="match status" value="2"/>
</dbReference>
<evidence type="ECO:0000313" key="12">
    <source>
        <dbReference type="Proteomes" id="UP000541610"/>
    </source>
</evidence>
<dbReference type="InterPro" id="IPR005483">
    <property type="entry name" value="CPSase_dom"/>
</dbReference>
<dbReference type="PRINTS" id="PR00099">
    <property type="entry name" value="CPSGATASE"/>
</dbReference>
<evidence type="ECO:0000256" key="3">
    <source>
        <dbReference type="ARBA" id="ARBA00022737"/>
    </source>
</evidence>
<dbReference type="SUPFAM" id="SSF52440">
    <property type="entry name" value="PreATP-grasp domain"/>
    <property type="match status" value="2"/>
</dbReference>
<proteinExistence type="predicted"/>
<dbReference type="PROSITE" id="PS00866">
    <property type="entry name" value="CPSASE_1"/>
    <property type="match status" value="2"/>
</dbReference>
<keyword evidence="2" id="KW-0479">Metal-binding</keyword>
<dbReference type="Proteomes" id="UP000541610">
    <property type="component" value="Unassembled WGS sequence"/>
</dbReference>
<dbReference type="GO" id="GO:0004088">
    <property type="term" value="F:carbamoyl-phosphate synthase (glutamine-hydrolyzing) activity"/>
    <property type="evidence" value="ECO:0007669"/>
    <property type="project" value="TreeGrafter"/>
</dbReference>
<organism evidence="11 12">
    <name type="scientific">Perkinsus olseni</name>
    <name type="common">Perkinsus atlanticus</name>
    <dbReference type="NCBI Taxonomy" id="32597"/>
    <lineage>
        <taxon>Eukaryota</taxon>
        <taxon>Sar</taxon>
        <taxon>Alveolata</taxon>
        <taxon>Perkinsozoa</taxon>
        <taxon>Perkinsea</taxon>
        <taxon>Perkinsida</taxon>
        <taxon>Perkinsidae</taxon>
        <taxon>Perkinsus</taxon>
    </lineage>
</organism>
<keyword evidence="1" id="KW-0436">Ligase</keyword>
<dbReference type="Pfam" id="PF02787">
    <property type="entry name" value="CPSase_L_D3"/>
    <property type="match status" value="1"/>
</dbReference>
<evidence type="ECO:0000259" key="10">
    <source>
        <dbReference type="PROSITE" id="PS51855"/>
    </source>
</evidence>
<evidence type="ECO:0000256" key="8">
    <source>
        <dbReference type="SAM" id="MobiDB-lite"/>
    </source>
</evidence>
<dbReference type="GO" id="GO:0005737">
    <property type="term" value="C:cytoplasm"/>
    <property type="evidence" value="ECO:0007669"/>
    <property type="project" value="TreeGrafter"/>
</dbReference>
<evidence type="ECO:0000256" key="2">
    <source>
        <dbReference type="ARBA" id="ARBA00022723"/>
    </source>
</evidence>
<dbReference type="Pfam" id="PF00988">
    <property type="entry name" value="CPSase_sm_chain"/>
    <property type="match status" value="1"/>
</dbReference>
<dbReference type="InterPro" id="IPR011761">
    <property type="entry name" value="ATP-grasp"/>
</dbReference>
<dbReference type="Pfam" id="PF02786">
    <property type="entry name" value="CPSase_L_D2"/>
    <property type="match status" value="2"/>
</dbReference>
<dbReference type="Pfam" id="PF25596">
    <property type="entry name" value="CPSase_L_D1"/>
    <property type="match status" value="2"/>
</dbReference>
<dbReference type="InterPro" id="IPR013815">
    <property type="entry name" value="ATP_grasp_subdomain_1"/>
</dbReference>
<dbReference type="InterPro" id="IPR036480">
    <property type="entry name" value="CarbP_synth_ssu_N_sf"/>
</dbReference>
<dbReference type="SUPFAM" id="SSF52335">
    <property type="entry name" value="Methylglyoxal synthase-like"/>
    <property type="match status" value="1"/>
</dbReference>
<dbReference type="InterPro" id="IPR036914">
    <property type="entry name" value="MGS-like_dom_sf"/>
</dbReference>
<dbReference type="Gene3D" id="3.50.30.20">
    <property type="entry name" value="Carbamoyl-phosphate synthase small subunit, N-terminal domain"/>
    <property type="match status" value="1"/>
</dbReference>
<dbReference type="SMART" id="SM01096">
    <property type="entry name" value="CPSase_L_D3"/>
    <property type="match status" value="1"/>
</dbReference>
<dbReference type="FunFam" id="3.30.470.20:FF:000051">
    <property type="entry name" value="Carbamoyl phosphate synthetase II"/>
    <property type="match status" value="1"/>
</dbReference>
<dbReference type="Gene3D" id="3.30.470.20">
    <property type="entry name" value="ATP-grasp fold, B domain"/>
    <property type="match status" value="2"/>
</dbReference>
<feature type="compositionally biased region" description="Polar residues" evidence="8">
    <location>
        <begin position="10"/>
        <end position="25"/>
    </location>
</feature>
<dbReference type="InterPro" id="IPR017926">
    <property type="entry name" value="GATASE"/>
</dbReference>
<dbReference type="PROSITE" id="PS00867">
    <property type="entry name" value="CPSASE_2"/>
    <property type="match status" value="1"/>
</dbReference>
<dbReference type="Gene3D" id="3.40.50.20">
    <property type="match status" value="2"/>
</dbReference>
<dbReference type="InterPro" id="IPR029062">
    <property type="entry name" value="Class_I_gatase-like"/>
</dbReference>
<dbReference type="SMART" id="SM00851">
    <property type="entry name" value="MGS"/>
    <property type="match status" value="1"/>
</dbReference>
<evidence type="ECO:0000256" key="4">
    <source>
        <dbReference type="ARBA" id="ARBA00022741"/>
    </source>
</evidence>
<sequence length="1565" mass="173405">MSPSPAEHTTVMNNLTLPSPSSEGSSYVYPTDTGENELGELNCKPARLVLEDGTEFEGYSFGYHGSVAGELVFNTGMVGYPESLTDPSYTGQLLCITFPLVGNYGVPSDELDHLGLPRHFEGKRVHVKALVISDYSFASSHYTAKRTLSEWLRREKVPGIFGVDTRAVTKHVRSCGAMLAKLVVADDGPAGEVDAWQDVEWDDPNVRVLQKEVSCTEVRVFHPAAPGEDVVDIGSPVKSIRRIGGGPDPDRPIHILAVDCGMKYNIIRYFVDVLRVQLTVVPWDYDFTEMDFDGLFLSNGPGDPTMCEATIKHILALAAGAKTYKMVFGNRGMNQPVIDLRTAKCYITPQNHGFAVDTESLPENWTSLFVNANDGTNEALDRLGEFDYSGSQCIKALKESNIMSVLINPNIATVQTSKGLADKVYFLPVTPEFVTSVIEIEKPDGLFCTFGGQTALNCAVALHDAGVLKKHNVRVLGTPISSIVMTEDRDLFSKAVETVGYKVAESESCTTVQEAVEAASKLGYPVLVRAAYALGGLGSGFAANEAELRDLLPISFAASKQVIVDKSLRGWKEVEYEVVRDSQDNCITVCNMENFDPMGIHTGDSIVVAPSQTLSNADYYRLRKCAIQMIRHIGIVGECNIQSTLDLSRSSALASKATGYPLAYVAAKLALGTDLVTLRNMVTKSTTACFEPSLDYCVVKVPRWDLKKFATVDPRVGSCMKSVGEVMAIGRKFEETMQKALRMVDESCDGFTSERYDLEFEANPFLGKAADDQQMLREELSQPSPLRVWAIAKALDLDYGVEELHQLTRIDRWFLSKLHNIHLMKRQLQGMDLNGLRQDPRLFLAAKQFGFSDKYMSRIIKEGIPACINPRYLRTPQQAYIDPAYLSPELGPKVAGSVATGGTDSSVESSSRQRVDEWHVRCVRKQLGILPVAKQIDTLAAEFPAQTNYLYMTYNGVEDDVSPASTEQPLGLQSGQVDPKRDIRGKAFVQGELSPMTKLELSQELPHSEAMKYMMLPPVRKGNAKKPAADQVVEVIATVCWCWAAVVIVLALASSSTGVLYPACEKCGRMGNVAIVVNCNPETVSTDYDESDRLYFEELSLERVLDVNDFENPEGVVISVGGQTPNNLATALTRNGASILGTSVESIDTAEDRSKFSMLCDSLGIDQPEWSAFATFEEARHFANRVKYPVLVRPSYVLSGAAMRCVYDDQELEKYAQMPQLLWPKTILWWCLKYIVNAKEVEMDAVGCAGEIVNYAISEHVQNAGVHSGDATILLPAQKLYVETHRRIKKVSQKLCKALNISGPFNIQFMCKENEVKVIECNLRASRTVPFISKTFNVNFIEIATKVMLRVPVRPWNIHPIDTEFVGCKAPVFSFQRLKNSDPRLGVEMQSTGEVACFGRTPYEAYLKAWLSAGYCLPTKTILVSIGPQQQKEEFLPWAKVLIRLGYHLFATRSTYQTIKDKLDPSQSSLTLVYKPYARREPNVKTLIQSGKIDMCIVIPSSADSCAITEGFEMRRLAVDTRTALINDIKEATFLVLSLQKKAERERDGKIFFGIETWQRYQELK</sequence>
<feature type="domain" description="ATP-grasp" evidence="9">
    <location>
        <begin position="1157"/>
        <end position="1349"/>
    </location>
</feature>
<dbReference type="Pfam" id="PF00117">
    <property type="entry name" value="GATase"/>
    <property type="match status" value="1"/>
</dbReference>
<dbReference type="InterPro" id="IPR005480">
    <property type="entry name" value="CPSase_lsu_oligo"/>
</dbReference>